<comment type="caution">
    <text evidence="1">The sequence shown here is derived from an EMBL/GenBank/DDBJ whole genome shotgun (WGS) entry which is preliminary data.</text>
</comment>
<organism evidence="1 2">
    <name type="scientific">Thermotalea metallivorans</name>
    <dbReference type="NCBI Taxonomy" id="520762"/>
    <lineage>
        <taxon>Bacteria</taxon>
        <taxon>Bacillati</taxon>
        <taxon>Bacillota</taxon>
        <taxon>Clostridia</taxon>
        <taxon>Peptostreptococcales</taxon>
        <taxon>Thermotaleaceae</taxon>
        <taxon>Thermotalea</taxon>
    </lineage>
</organism>
<proteinExistence type="predicted"/>
<sequence length="151" mass="17491">MVNRRKMSIILVFVVTMALLAITGINAFDSKEEKIAAKTKKRLEYAYSDIKNSLKLDENLQDYRKVTYPEAIALNREIAREIDDLDQLVPIGSIEPLYFVKNDFSEIMILYKEADGTNVMRRAKKEGNQWEKYEKKIKGAPIVDIDMIRVD</sequence>
<protein>
    <submittedName>
        <fullName evidence="1">Uncharacterized protein</fullName>
    </submittedName>
</protein>
<dbReference type="EMBL" id="LOEE01000053">
    <property type="protein sequence ID" value="KXG74478.1"/>
    <property type="molecule type" value="Genomic_DNA"/>
</dbReference>
<name>A0A140L1Q3_9FIRM</name>
<evidence type="ECO:0000313" key="2">
    <source>
        <dbReference type="Proteomes" id="UP000070456"/>
    </source>
</evidence>
<reference evidence="1 2" key="1">
    <citation type="submission" date="2015-12" db="EMBL/GenBank/DDBJ databases">
        <title>Draft genome sequence of the thermoanaerobe Thermotalea metallivorans, an isolate from the runoff channel of the Great Artesian Basin, Australia.</title>
        <authorList>
            <person name="Patel B.K."/>
        </authorList>
    </citation>
    <scope>NUCLEOTIDE SEQUENCE [LARGE SCALE GENOMIC DNA]</scope>
    <source>
        <strain evidence="1 2">B2-1</strain>
    </source>
</reference>
<dbReference type="RefSeq" id="WP_068557106.1">
    <property type="nucleotide sequence ID" value="NZ_LOEE01000053.1"/>
</dbReference>
<accession>A0A140L1Q3</accession>
<gene>
    <name evidence="1" type="ORF">AN619_23240</name>
</gene>
<keyword evidence="2" id="KW-1185">Reference proteome</keyword>
<evidence type="ECO:0000313" key="1">
    <source>
        <dbReference type="EMBL" id="KXG74478.1"/>
    </source>
</evidence>
<dbReference type="Proteomes" id="UP000070456">
    <property type="component" value="Unassembled WGS sequence"/>
</dbReference>
<dbReference type="AlphaFoldDB" id="A0A140L1Q3"/>
<dbReference type="OrthoDB" id="1956596at2"/>